<dbReference type="EMBL" id="BJYX01000013">
    <property type="protein sequence ID" value="GEO30836.1"/>
    <property type="molecule type" value="Genomic_DNA"/>
</dbReference>
<evidence type="ECO:0000313" key="2">
    <source>
        <dbReference type="EMBL" id="GEO30836.1"/>
    </source>
</evidence>
<evidence type="ECO:0000313" key="3">
    <source>
        <dbReference type="Proteomes" id="UP000321534"/>
    </source>
</evidence>
<gene>
    <name evidence="2" type="ORF">TAE01_26460</name>
</gene>
<evidence type="ECO:0000256" key="1">
    <source>
        <dbReference type="SAM" id="Phobius"/>
    </source>
</evidence>
<proteinExistence type="predicted"/>
<organism evidence="2 3">
    <name type="scientific">Terrabacter aerolatus</name>
    <dbReference type="NCBI Taxonomy" id="422442"/>
    <lineage>
        <taxon>Bacteria</taxon>
        <taxon>Bacillati</taxon>
        <taxon>Actinomycetota</taxon>
        <taxon>Actinomycetes</taxon>
        <taxon>Micrococcales</taxon>
        <taxon>Intrasporangiaceae</taxon>
        <taxon>Terrabacter</taxon>
    </lineage>
</organism>
<protein>
    <submittedName>
        <fullName evidence="2">Uncharacterized protein</fullName>
    </submittedName>
</protein>
<dbReference type="Pfam" id="PF20444">
    <property type="entry name" value="DUF6703"/>
    <property type="match status" value="1"/>
</dbReference>
<sequence length="96" mass="10438">MALSFRSRLEHASVPWVERLNAVPRPVALVVLLALLAAGILAPRPWAGVAFLVVAAFVGWLLFLTWQRLTMPERLMRTAVLALAMAVAVVRIVPAG</sequence>
<keyword evidence="3" id="KW-1185">Reference proteome</keyword>
<feature type="transmembrane region" description="Helical" evidence="1">
    <location>
        <begin position="75"/>
        <end position="93"/>
    </location>
</feature>
<feature type="transmembrane region" description="Helical" evidence="1">
    <location>
        <begin position="46"/>
        <end position="63"/>
    </location>
</feature>
<accession>A0A512D2Z3</accession>
<dbReference type="AlphaFoldDB" id="A0A512D2Z3"/>
<reference evidence="2 3" key="1">
    <citation type="submission" date="2019-07" db="EMBL/GenBank/DDBJ databases">
        <title>Whole genome shotgun sequence of Terrabacter aerolatus NBRC 106305.</title>
        <authorList>
            <person name="Hosoyama A."/>
            <person name="Uohara A."/>
            <person name="Ohji S."/>
            <person name="Ichikawa N."/>
        </authorList>
    </citation>
    <scope>NUCLEOTIDE SEQUENCE [LARGE SCALE GENOMIC DNA]</scope>
    <source>
        <strain evidence="2 3">NBRC 106305</strain>
    </source>
</reference>
<keyword evidence="1" id="KW-0472">Membrane</keyword>
<comment type="caution">
    <text evidence="2">The sequence shown here is derived from an EMBL/GenBank/DDBJ whole genome shotgun (WGS) entry which is preliminary data.</text>
</comment>
<dbReference type="Proteomes" id="UP000321534">
    <property type="component" value="Unassembled WGS sequence"/>
</dbReference>
<keyword evidence="1" id="KW-0812">Transmembrane</keyword>
<dbReference type="RefSeq" id="WP_147067141.1">
    <property type="nucleotide sequence ID" value="NZ_BAAARO010000021.1"/>
</dbReference>
<keyword evidence="1" id="KW-1133">Transmembrane helix</keyword>
<name>A0A512D2Z3_9MICO</name>
<dbReference type="InterPro" id="IPR046549">
    <property type="entry name" value="DUF6703"/>
</dbReference>
<feature type="transmembrane region" description="Helical" evidence="1">
    <location>
        <begin position="20"/>
        <end position="40"/>
    </location>
</feature>